<evidence type="ECO:0000256" key="1">
    <source>
        <dbReference type="ARBA" id="ARBA00022833"/>
    </source>
</evidence>
<dbReference type="InterPro" id="IPR003737">
    <property type="entry name" value="GlcNAc_PI_deacetylase-related"/>
</dbReference>
<dbReference type="EMBL" id="SLWN01000009">
    <property type="protein sequence ID" value="TCO23256.1"/>
    <property type="molecule type" value="Genomic_DNA"/>
</dbReference>
<dbReference type="PANTHER" id="PTHR12993">
    <property type="entry name" value="N-ACETYLGLUCOSAMINYL-PHOSPHATIDYLINOSITOL DE-N-ACETYLASE-RELATED"/>
    <property type="match status" value="1"/>
</dbReference>
<dbReference type="GO" id="GO:0016811">
    <property type="term" value="F:hydrolase activity, acting on carbon-nitrogen (but not peptide) bonds, in linear amides"/>
    <property type="evidence" value="ECO:0007669"/>
    <property type="project" value="TreeGrafter"/>
</dbReference>
<dbReference type="Pfam" id="PF02585">
    <property type="entry name" value="PIG-L"/>
    <property type="match status" value="1"/>
</dbReference>
<dbReference type="OrthoDB" id="116799at2"/>
<dbReference type="InterPro" id="IPR024078">
    <property type="entry name" value="LmbE-like_dom_sf"/>
</dbReference>
<evidence type="ECO:0000313" key="2">
    <source>
        <dbReference type="EMBL" id="TCO23256.1"/>
    </source>
</evidence>
<protein>
    <submittedName>
        <fullName evidence="2">GlcNAc-PI de-N-acetylase</fullName>
    </submittedName>
</protein>
<evidence type="ECO:0000313" key="3">
    <source>
        <dbReference type="Proteomes" id="UP000294508"/>
    </source>
</evidence>
<comment type="caution">
    <text evidence="2">The sequence shown here is derived from an EMBL/GenBank/DDBJ whole genome shotgun (WGS) entry which is preliminary data.</text>
</comment>
<dbReference type="PANTHER" id="PTHR12993:SF11">
    <property type="entry name" value="N-ACETYLGLUCOSAMINYL-PHOSPHATIDYLINOSITOL DE-N-ACETYLASE"/>
    <property type="match status" value="1"/>
</dbReference>
<dbReference type="AlphaFoldDB" id="A0A4V2RYZ9"/>
<proteinExistence type="predicted"/>
<keyword evidence="3" id="KW-1185">Reference proteome</keyword>
<dbReference type="GO" id="GO:0016137">
    <property type="term" value="P:glycoside metabolic process"/>
    <property type="evidence" value="ECO:0007669"/>
    <property type="project" value="UniProtKB-ARBA"/>
</dbReference>
<sequence>MRTALVVQAHPDDEVFATGAATALLSDAGWNVVMRVATQGIGDAADKLQASCDLLGIDEWDWLSTKDRWIDDGGSAGPNTLASAELSEVAHEVERAISEVRPQLVLTVGRDGLTGHPDHIAISKAVQQQPCHALGARLRAQDVQAGHQHLQQLLPGEQVGSGLVTGCTTPLLELTGTPEIAVRRRKALDQYYDGLGTTDIPELVTTYGRRGDSLLLRAVFDAAGWHCDRFEVLSSSGSDAPSFP</sequence>
<organism evidence="2 3">
    <name type="scientific">Kribbella steppae</name>
    <dbReference type="NCBI Taxonomy" id="2512223"/>
    <lineage>
        <taxon>Bacteria</taxon>
        <taxon>Bacillati</taxon>
        <taxon>Actinomycetota</taxon>
        <taxon>Actinomycetes</taxon>
        <taxon>Propionibacteriales</taxon>
        <taxon>Kribbellaceae</taxon>
        <taxon>Kribbella</taxon>
    </lineage>
</organism>
<dbReference type="Gene3D" id="3.40.50.10320">
    <property type="entry name" value="LmbE-like"/>
    <property type="match status" value="1"/>
</dbReference>
<dbReference type="Proteomes" id="UP000294508">
    <property type="component" value="Unassembled WGS sequence"/>
</dbReference>
<gene>
    <name evidence="2" type="ORF">EV652_10981</name>
</gene>
<accession>A0A4V2RYZ9</accession>
<keyword evidence="1" id="KW-0862">Zinc</keyword>
<name>A0A4V2RYZ9_9ACTN</name>
<reference evidence="2 3" key="1">
    <citation type="journal article" date="2015" name="Stand. Genomic Sci.">
        <title>Genomic Encyclopedia of Bacterial and Archaeal Type Strains, Phase III: the genomes of soil and plant-associated and newly described type strains.</title>
        <authorList>
            <person name="Whitman W.B."/>
            <person name="Woyke T."/>
            <person name="Klenk H.P."/>
            <person name="Zhou Y."/>
            <person name="Lilburn T.G."/>
            <person name="Beck B.J."/>
            <person name="De Vos P."/>
            <person name="Vandamme P."/>
            <person name="Eisen J.A."/>
            <person name="Garrity G."/>
            <person name="Hugenholtz P."/>
            <person name="Kyrpides N.C."/>
        </authorList>
    </citation>
    <scope>NUCLEOTIDE SEQUENCE [LARGE SCALE GENOMIC DNA]</scope>
    <source>
        <strain evidence="2 3">VKM Ac-2572</strain>
    </source>
</reference>
<dbReference type="SUPFAM" id="SSF102588">
    <property type="entry name" value="LmbE-like"/>
    <property type="match status" value="1"/>
</dbReference>